<keyword evidence="4" id="KW-0804">Transcription</keyword>
<evidence type="ECO:0000256" key="2">
    <source>
        <dbReference type="ARBA" id="ARBA00023015"/>
    </source>
</evidence>
<dbReference type="InterPro" id="IPR000551">
    <property type="entry name" value="MerR-type_HTH_dom"/>
</dbReference>
<dbReference type="EMBL" id="JBHTHR010000018">
    <property type="protein sequence ID" value="MFD0800039.1"/>
    <property type="molecule type" value="Genomic_DNA"/>
</dbReference>
<dbReference type="PROSITE" id="PS00552">
    <property type="entry name" value="HTH_MERR_1"/>
    <property type="match status" value="1"/>
</dbReference>
<keyword evidence="2" id="KW-0805">Transcription regulation</keyword>
<evidence type="ECO:0000256" key="5">
    <source>
        <dbReference type="SAM" id="MobiDB-lite"/>
    </source>
</evidence>
<accession>A0ABW3BCF2</accession>
<feature type="region of interest" description="Disordered" evidence="5">
    <location>
        <begin position="150"/>
        <end position="185"/>
    </location>
</feature>
<protein>
    <submittedName>
        <fullName evidence="7">MerR family transcriptional regulator</fullName>
    </submittedName>
</protein>
<dbReference type="PANTHER" id="PTHR30204:SF69">
    <property type="entry name" value="MERR-FAMILY TRANSCRIPTIONAL REGULATOR"/>
    <property type="match status" value="1"/>
</dbReference>
<keyword evidence="8" id="KW-1185">Reference proteome</keyword>
<evidence type="ECO:0000313" key="7">
    <source>
        <dbReference type="EMBL" id="MFD0800039.1"/>
    </source>
</evidence>
<dbReference type="Pfam" id="PF13411">
    <property type="entry name" value="MerR_1"/>
    <property type="match status" value="1"/>
</dbReference>
<name>A0ABW3BCF2_9ACTN</name>
<dbReference type="PANTHER" id="PTHR30204">
    <property type="entry name" value="REDOX-CYCLING DRUG-SENSING TRANSCRIPTIONAL ACTIVATOR SOXR"/>
    <property type="match status" value="1"/>
</dbReference>
<proteinExistence type="predicted"/>
<evidence type="ECO:0000313" key="8">
    <source>
        <dbReference type="Proteomes" id="UP001596956"/>
    </source>
</evidence>
<reference evidence="8" key="1">
    <citation type="journal article" date="2019" name="Int. J. Syst. Evol. Microbiol.">
        <title>The Global Catalogue of Microorganisms (GCM) 10K type strain sequencing project: providing services to taxonomists for standard genome sequencing and annotation.</title>
        <authorList>
            <consortium name="The Broad Institute Genomics Platform"/>
            <consortium name="The Broad Institute Genome Sequencing Center for Infectious Disease"/>
            <person name="Wu L."/>
            <person name="Ma J."/>
        </authorList>
    </citation>
    <scope>NUCLEOTIDE SEQUENCE [LARGE SCALE GENOMIC DNA]</scope>
    <source>
        <strain evidence="8">CCUG 63369</strain>
    </source>
</reference>
<keyword evidence="1" id="KW-0678">Repressor</keyword>
<dbReference type="InterPro" id="IPR047057">
    <property type="entry name" value="MerR_fam"/>
</dbReference>
<dbReference type="PROSITE" id="PS50937">
    <property type="entry name" value="HTH_MERR_2"/>
    <property type="match status" value="1"/>
</dbReference>
<sequence>MSSWTATTGSSRSARLAISRYLQLESEGMIEGMTMQIGELAKHIGVSTRSLRYYEKQGLLSPYRNEKGYRVYDQLAIVRAGNIKNLLQAGLTTEDVLHYIDNGCLDRPLAESPRCSAELDTVRERLAGLDERIVRLQRLRDRLASHESDLEKTLVASREVQHGDSPGKGPSPVRPSLPSCAPRGS</sequence>
<dbReference type="InterPro" id="IPR009061">
    <property type="entry name" value="DNA-bd_dom_put_sf"/>
</dbReference>
<evidence type="ECO:0000256" key="4">
    <source>
        <dbReference type="ARBA" id="ARBA00023163"/>
    </source>
</evidence>
<dbReference type="SUPFAM" id="SSF46955">
    <property type="entry name" value="Putative DNA-binding domain"/>
    <property type="match status" value="1"/>
</dbReference>
<organism evidence="7 8">
    <name type="scientific">Streptomonospora algeriensis</name>
    <dbReference type="NCBI Taxonomy" id="995084"/>
    <lineage>
        <taxon>Bacteria</taxon>
        <taxon>Bacillati</taxon>
        <taxon>Actinomycetota</taxon>
        <taxon>Actinomycetes</taxon>
        <taxon>Streptosporangiales</taxon>
        <taxon>Nocardiopsidaceae</taxon>
        <taxon>Streptomonospora</taxon>
    </lineage>
</organism>
<dbReference type="PRINTS" id="PR00040">
    <property type="entry name" value="HTHMERR"/>
</dbReference>
<comment type="caution">
    <text evidence="7">The sequence shown here is derived from an EMBL/GenBank/DDBJ whole genome shotgun (WGS) entry which is preliminary data.</text>
</comment>
<dbReference type="SMART" id="SM00422">
    <property type="entry name" value="HTH_MERR"/>
    <property type="match status" value="1"/>
</dbReference>
<dbReference type="Proteomes" id="UP001596956">
    <property type="component" value="Unassembled WGS sequence"/>
</dbReference>
<keyword evidence="3" id="KW-0238">DNA-binding</keyword>
<dbReference type="Gene3D" id="1.10.1660.10">
    <property type="match status" value="1"/>
</dbReference>
<evidence type="ECO:0000259" key="6">
    <source>
        <dbReference type="PROSITE" id="PS50937"/>
    </source>
</evidence>
<feature type="domain" description="HTH merR-type" evidence="6">
    <location>
        <begin position="34"/>
        <end position="102"/>
    </location>
</feature>
<evidence type="ECO:0000256" key="3">
    <source>
        <dbReference type="ARBA" id="ARBA00023125"/>
    </source>
</evidence>
<evidence type="ECO:0000256" key="1">
    <source>
        <dbReference type="ARBA" id="ARBA00022491"/>
    </source>
</evidence>
<gene>
    <name evidence="7" type="ORF">ACFQZU_01730</name>
</gene>